<dbReference type="Gene3D" id="1.10.357.10">
    <property type="entry name" value="Tetracycline Repressor, domain 2"/>
    <property type="match status" value="1"/>
</dbReference>
<evidence type="ECO:0000313" key="3">
    <source>
        <dbReference type="Proteomes" id="UP000681340"/>
    </source>
</evidence>
<name>A0A919S688_9ACTN</name>
<feature type="region of interest" description="Disordered" evidence="1">
    <location>
        <begin position="49"/>
        <end position="73"/>
    </location>
</feature>
<feature type="compositionally biased region" description="Polar residues" evidence="1">
    <location>
        <begin position="49"/>
        <end position="59"/>
    </location>
</feature>
<reference evidence="2" key="1">
    <citation type="submission" date="2021-03" db="EMBL/GenBank/DDBJ databases">
        <title>Whole genome shotgun sequence of Actinoplanes auranticolor NBRC 12245.</title>
        <authorList>
            <person name="Komaki H."/>
            <person name="Tamura T."/>
        </authorList>
    </citation>
    <scope>NUCLEOTIDE SEQUENCE</scope>
    <source>
        <strain evidence="2">NBRC 12245</strain>
    </source>
</reference>
<comment type="caution">
    <text evidence="2">The sequence shown here is derived from an EMBL/GenBank/DDBJ whole genome shotgun (WGS) entry which is preliminary data.</text>
</comment>
<evidence type="ECO:0000313" key="2">
    <source>
        <dbReference type="EMBL" id="GIM66299.1"/>
    </source>
</evidence>
<dbReference type="EMBL" id="BOQL01000018">
    <property type="protein sequence ID" value="GIM66299.1"/>
    <property type="molecule type" value="Genomic_DNA"/>
</dbReference>
<sequence length="73" mass="7862">MAGGFRRALCERGVDPDIAELAASTGSRIFRTAYRKWLESNEGTDLTTVTESVMSQQSGPRAAPSASFGPHEM</sequence>
<organism evidence="2 3">
    <name type="scientific">Actinoplanes auranticolor</name>
    <dbReference type="NCBI Taxonomy" id="47988"/>
    <lineage>
        <taxon>Bacteria</taxon>
        <taxon>Bacillati</taxon>
        <taxon>Actinomycetota</taxon>
        <taxon>Actinomycetes</taxon>
        <taxon>Micromonosporales</taxon>
        <taxon>Micromonosporaceae</taxon>
        <taxon>Actinoplanes</taxon>
    </lineage>
</organism>
<dbReference type="AlphaFoldDB" id="A0A919S688"/>
<protein>
    <submittedName>
        <fullName evidence="2">Uncharacterized protein</fullName>
    </submittedName>
</protein>
<gene>
    <name evidence="2" type="ORF">Aau02nite_22520</name>
</gene>
<evidence type="ECO:0000256" key="1">
    <source>
        <dbReference type="SAM" id="MobiDB-lite"/>
    </source>
</evidence>
<keyword evidence="3" id="KW-1185">Reference proteome</keyword>
<proteinExistence type="predicted"/>
<accession>A0A919S688</accession>
<dbReference type="Proteomes" id="UP000681340">
    <property type="component" value="Unassembled WGS sequence"/>
</dbReference>